<dbReference type="EMBL" id="JAHDVG010000464">
    <property type="protein sequence ID" value="KAH1184779.1"/>
    <property type="molecule type" value="Genomic_DNA"/>
</dbReference>
<keyword evidence="1" id="KW-1015">Disulfide bond</keyword>
<dbReference type="InterPro" id="IPR002172">
    <property type="entry name" value="LDrepeatLR_classA_rpt"/>
</dbReference>
<proteinExistence type="predicted"/>
<dbReference type="PROSITE" id="PS50068">
    <property type="entry name" value="LDLRA_2"/>
    <property type="match status" value="1"/>
</dbReference>
<feature type="compositionally biased region" description="Basic residues" evidence="3">
    <location>
        <begin position="251"/>
        <end position="265"/>
    </location>
</feature>
<gene>
    <name evidence="4" type="ORF">KIL84_012720</name>
</gene>
<feature type="region of interest" description="Disordered" evidence="3">
    <location>
        <begin position="246"/>
        <end position="304"/>
    </location>
</feature>
<dbReference type="Pfam" id="PF00057">
    <property type="entry name" value="Ldl_recept_a"/>
    <property type="match status" value="1"/>
</dbReference>
<organism evidence="4 5">
    <name type="scientific">Mauremys mutica</name>
    <name type="common">yellowpond turtle</name>
    <dbReference type="NCBI Taxonomy" id="74926"/>
    <lineage>
        <taxon>Eukaryota</taxon>
        <taxon>Metazoa</taxon>
        <taxon>Chordata</taxon>
        <taxon>Craniata</taxon>
        <taxon>Vertebrata</taxon>
        <taxon>Euteleostomi</taxon>
        <taxon>Archelosauria</taxon>
        <taxon>Testudinata</taxon>
        <taxon>Testudines</taxon>
        <taxon>Cryptodira</taxon>
        <taxon>Durocryptodira</taxon>
        <taxon>Testudinoidea</taxon>
        <taxon>Geoemydidae</taxon>
        <taxon>Geoemydinae</taxon>
        <taxon>Mauremys</taxon>
    </lineage>
</organism>
<accession>A0A9D3XNK4</accession>
<evidence type="ECO:0000256" key="3">
    <source>
        <dbReference type="SAM" id="MobiDB-lite"/>
    </source>
</evidence>
<sequence>MDILYAKLLNYRHVAGTKMCRIVKTKDTETEDDIATPLVNDEQRRLLVTPGQVFTSPSFILNEASSFLVKFPTCDPKVVPKTDYNRGGRGPEEIEFKCPLNHITCIGTNRCIHLSQLCNGVYDCSDGYDEGVHCRGSIVCLVLPCFRELLPTEKDYAQSFRTISPDLVPSPSAVNTSTTFASLRGLMIATKCSISCSFRLLTQDRRELHLSKSLMEKAIRFQFQAGKTPLYSSLVSNTTLSMSSGVYAKTVKPKKPSHKSRAHDHRYKERSQSRSPSRSKWGESSPDTPMELGPHKSSIQEKKA</sequence>
<comment type="caution">
    <text evidence="2">Lacks conserved residue(s) required for the propagation of feature annotation.</text>
</comment>
<dbReference type="FunFam" id="4.10.400.10:FF:000148">
    <property type="entry name" value="low-density lipoprotein receptor-related protein 1B"/>
    <property type="match status" value="1"/>
</dbReference>
<evidence type="ECO:0000256" key="2">
    <source>
        <dbReference type="PROSITE-ProRule" id="PRU00124"/>
    </source>
</evidence>
<name>A0A9D3XNK4_9SAUR</name>
<keyword evidence="5" id="KW-1185">Reference proteome</keyword>
<dbReference type="AlphaFoldDB" id="A0A9D3XNK4"/>
<dbReference type="SMART" id="SM00192">
    <property type="entry name" value="LDLa"/>
    <property type="match status" value="1"/>
</dbReference>
<dbReference type="CDD" id="cd00112">
    <property type="entry name" value="LDLa"/>
    <property type="match status" value="1"/>
</dbReference>
<reference evidence="4" key="1">
    <citation type="submission" date="2021-09" db="EMBL/GenBank/DDBJ databases">
        <title>The genome of Mauremys mutica provides insights into the evolution of semi-aquatic lifestyle.</title>
        <authorList>
            <person name="Gong S."/>
            <person name="Gao Y."/>
        </authorList>
    </citation>
    <scope>NUCLEOTIDE SEQUENCE</scope>
    <source>
        <strain evidence="4">MM-2020</strain>
        <tissue evidence="4">Muscle</tissue>
    </source>
</reference>
<dbReference type="SUPFAM" id="SSF57424">
    <property type="entry name" value="LDL receptor-like module"/>
    <property type="match status" value="1"/>
</dbReference>
<evidence type="ECO:0000256" key="1">
    <source>
        <dbReference type="ARBA" id="ARBA00023157"/>
    </source>
</evidence>
<evidence type="ECO:0000313" key="4">
    <source>
        <dbReference type="EMBL" id="KAH1184779.1"/>
    </source>
</evidence>
<dbReference type="Proteomes" id="UP000827986">
    <property type="component" value="Unassembled WGS sequence"/>
</dbReference>
<protein>
    <submittedName>
        <fullName evidence="4">Uncharacterized protein</fullName>
    </submittedName>
</protein>
<comment type="caution">
    <text evidence="4">The sequence shown here is derived from an EMBL/GenBank/DDBJ whole genome shotgun (WGS) entry which is preliminary data.</text>
</comment>
<dbReference type="Gene3D" id="4.10.400.10">
    <property type="entry name" value="Low-density Lipoprotein Receptor"/>
    <property type="match status" value="1"/>
</dbReference>
<dbReference type="InterPro" id="IPR036055">
    <property type="entry name" value="LDL_receptor-like_sf"/>
</dbReference>
<evidence type="ECO:0000313" key="5">
    <source>
        <dbReference type="Proteomes" id="UP000827986"/>
    </source>
</evidence>